<comment type="caution">
    <text evidence="2">The sequence shown here is derived from an EMBL/GenBank/DDBJ whole genome shotgun (WGS) entry which is preliminary data.</text>
</comment>
<dbReference type="CDD" id="cd00093">
    <property type="entry name" value="HTH_XRE"/>
    <property type="match status" value="1"/>
</dbReference>
<organism evidence="2 3">
    <name type="scientific">Sphingobium xenophagum</name>
    <dbReference type="NCBI Taxonomy" id="121428"/>
    <lineage>
        <taxon>Bacteria</taxon>
        <taxon>Pseudomonadati</taxon>
        <taxon>Pseudomonadota</taxon>
        <taxon>Alphaproteobacteria</taxon>
        <taxon>Sphingomonadales</taxon>
        <taxon>Sphingomonadaceae</taxon>
        <taxon>Sphingobium</taxon>
    </lineage>
</organism>
<feature type="domain" description="HTH cro/C1-type" evidence="1">
    <location>
        <begin position="20"/>
        <end position="71"/>
    </location>
</feature>
<keyword evidence="3" id="KW-1185">Reference proteome</keyword>
<sequence length="88" mass="9861">MQEIPMSHIARSPRQLGNLIQRTRKQRGLTQTDLANLAGLRQEMISKIETGHEGTKLSSIYALFAALDLELVVDTRSGRPAKDIEDIF</sequence>
<dbReference type="Gene3D" id="1.10.260.40">
    <property type="entry name" value="lambda repressor-like DNA-binding domains"/>
    <property type="match status" value="1"/>
</dbReference>
<accession>A0A401J8E4</accession>
<evidence type="ECO:0000259" key="1">
    <source>
        <dbReference type="PROSITE" id="PS50943"/>
    </source>
</evidence>
<name>A0A401J8E4_SPHXE</name>
<dbReference type="AlphaFoldDB" id="A0A401J8E4"/>
<dbReference type="GO" id="GO:0003677">
    <property type="term" value="F:DNA binding"/>
    <property type="evidence" value="ECO:0007669"/>
    <property type="project" value="InterPro"/>
</dbReference>
<dbReference type="PROSITE" id="PS50943">
    <property type="entry name" value="HTH_CROC1"/>
    <property type="match status" value="1"/>
</dbReference>
<proteinExistence type="predicted"/>
<dbReference type="Proteomes" id="UP000290975">
    <property type="component" value="Unassembled WGS sequence"/>
</dbReference>
<dbReference type="InterPro" id="IPR001387">
    <property type="entry name" value="Cro/C1-type_HTH"/>
</dbReference>
<dbReference type="SMART" id="SM00530">
    <property type="entry name" value="HTH_XRE"/>
    <property type="match status" value="1"/>
</dbReference>
<dbReference type="EMBL" id="BBQY01000051">
    <property type="protein sequence ID" value="GBH32911.1"/>
    <property type="molecule type" value="Genomic_DNA"/>
</dbReference>
<gene>
    <name evidence="2" type="ORF">MBESOW_P4141</name>
</gene>
<dbReference type="InterPro" id="IPR010982">
    <property type="entry name" value="Lambda_DNA-bd_dom_sf"/>
</dbReference>
<evidence type="ECO:0000313" key="3">
    <source>
        <dbReference type="Proteomes" id="UP000290975"/>
    </source>
</evidence>
<reference evidence="2 3" key="1">
    <citation type="submission" date="2014-12" db="EMBL/GenBank/DDBJ databases">
        <title>Whole genome sequencing of Sphingobium xenophagum OW59.</title>
        <authorList>
            <person name="Ohta Y."/>
            <person name="Nishi S."/>
            <person name="Hatada Y."/>
        </authorList>
    </citation>
    <scope>NUCLEOTIDE SEQUENCE [LARGE SCALE GENOMIC DNA]</scope>
    <source>
        <strain evidence="2 3">OW59</strain>
    </source>
</reference>
<dbReference type="SUPFAM" id="SSF47413">
    <property type="entry name" value="lambda repressor-like DNA-binding domains"/>
    <property type="match status" value="1"/>
</dbReference>
<dbReference type="Pfam" id="PF01381">
    <property type="entry name" value="HTH_3"/>
    <property type="match status" value="1"/>
</dbReference>
<protein>
    <submittedName>
        <fullName evidence="2">HTH-type transcriptional regulator/antitoxin HipB</fullName>
    </submittedName>
</protein>
<evidence type="ECO:0000313" key="2">
    <source>
        <dbReference type="EMBL" id="GBH32911.1"/>
    </source>
</evidence>
<dbReference type="RefSeq" id="WP_278373828.1">
    <property type="nucleotide sequence ID" value="NZ_DDNH01000022.1"/>
</dbReference>